<dbReference type="RefSeq" id="WP_058963820.1">
    <property type="nucleotide sequence ID" value="NZ_CABKVM010000015.1"/>
</dbReference>
<organism evidence="2 3">
    <name type="scientific">Allofournierella massiliensis</name>
    <dbReference type="NCBI Taxonomy" id="1650663"/>
    <lineage>
        <taxon>Bacteria</taxon>
        <taxon>Bacillati</taxon>
        <taxon>Bacillota</taxon>
        <taxon>Clostridia</taxon>
        <taxon>Eubacteriales</taxon>
        <taxon>Oscillospiraceae</taxon>
        <taxon>Allofournierella</taxon>
    </lineage>
</organism>
<gene>
    <name evidence="2" type="ORF">EDD77_1521</name>
</gene>
<dbReference type="SUPFAM" id="SSF56281">
    <property type="entry name" value="Metallo-hydrolase/oxidoreductase"/>
    <property type="match status" value="1"/>
</dbReference>
<evidence type="ECO:0000259" key="1">
    <source>
        <dbReference type="Pfam" id="PF12706"/>
    </source>
</evidence>
<dbReference type="Pfam" id="PF12706">
    <property type="entry name" value="Lactamase_B_2"/>
    <property type="match status" value="1"/>
</dbReference>
<dbReference type="EMBL" id="SLUM01000052">
    <property type="protein sequence ID" value="TCL49643.1"/>
    <property type="molecule type" value="Genomic_DNA"/>
</dbReference>
<evidence type="ECO:0000313" key="2">
    <source>
        <dbReference type="EMBL" id="TCL49643.1"/>
    </source>
</evidence>
<dbReference type="Proteomes" id="UP000295184">
    <property type="component" value="Unassembled WGS sequence"/>
</dbReference>
<feature type="domain" description="Metallo-beta-lactamase" evidence="1">
    <location>
        <begin position="63"/>
        <end position="231"/>
    </location>
</feature>
<dbReference type="Gene3D" id="3.60.15.10">
    <property type="entry name" value="Ribonuclease Z/Hydroxyacylglutathione hydrolase-like"/>
    <property type="match status" value="1"/>
</dbReference>
<dbReference type="InterPro" id="IPR036866">
    <property type="entry name" value="RibonucZ/Hydroxyglut_hydro"/>
</dbReference>
<dbReference type="AlphaFoldDB" id="A0A4R1QDL2"/>
<reference evidence="2 3" key="1">
    <citation type="submission" date="2019-03" db="EMBL/GenBank/DDBJ databases">
        <title>Genomic Encyclopedia of Type Strains, Phase IV (KMG-IV): sequencing the most valuable type-strain genomes for metagenomic binning, comparative biology and taxonomic classification.</title>
        <authorList>
            <person name="Goeker M."/>
        </authorList>
    </citation>
    <scope>NUCLEOTIDE SEQUENCE [LARGE SCALE GENOMIC DNA]</scope>
    <source>
        <strain evidence="2 3">DSM 100451</strain>
    </source>
</reference>
<protein>
    <submittedName>
        <fullName evidence="2">Phosphoribosyl 1,2-cyclic phosphate phosphodiesterase</fullName>
    </submittedName>
</protein>
<name>A0A4R1QDL2_9FIRM</name>
<accession>A0A4R1QDL2</accession>
<dbReference type="PANTHER" id="PTHR42663">
    <property type="entry name" value="HYDROLASE C777.06C-RELATED-RELATED"/>
    <property type="match status" value="1"/>
</dbReference>
<dbReference type="PANTHER" id="PTHR42663:SF6">
    <property type="entry name" value="HYDROLASE C777.06C-RELATED"/>
    <property type="match status" value="1"/>
</dbReference>
<evidence type="ECO:0000313" key="3">
    <source>
        <dbReference type="Proteomes" id="UP000295184"/>
    </source>
</evidence>
<comment type="caution">
    <text evidence="2">The sequence shown here is derived from an EMBL/GenBank/DDBJ whole genome shotgun (WGS) entry which is preliminary data.</text>
</comment>
<proteinExistence type="predicted"/>
<sequence>MELLILGSAAAEGIPALFCRCPLCRRAQALGGRDLRARCGALVNGHILVDLPPDIYHAKLCYGLDLAAVDVLLNTHAHADHFAPAELAMRSSRYYCHIPGEQPLQAFLVPESLERARQAFAFEFGGESSDSSVKLLPVNAFDRVDCGEVIAWALPACHDPALTCLFWLLVEPATRTAFLYAHDTGLPSPDTLRELHRLLDGMVLDGVSMDCTWGTLPHSDGSHMGLADNLEFRRLLLEQGSAGPLTRWYVNHFSHNCGLTHAELSARFGQEGFSVLYDGARINL</sequence>
<dbReference type="InterPro" id="IPR001279">
    <property type="entry name" value="Metallo-B-lactamas"/>
</dbReference>